<proteinExistence type="predicted"/>
<accession>A0A1G2CHI0</accession>
<name>A0A1G2CHI0_9BACT</name>
<dbReference type="InterPro" id="IPR029044">
    <property type="entry name" value="Nucleotide-diphossugar_trans"/>
</dbReference>
<dbReference type="SUPFAM" id="SSF56112">
    <property type="entry name" value="Protein kinase-like (PK-like)"/>
    <property type="match status" value="1"/>
</dbReference>
<comment type="caution">
    <text evidence="1">The sequence shown here is derived from an EMBL/GenBank/DDBJ whole genome shotgun (WGS) entry which is preliminary data.</text>
</comment>
<evidence type="ECO:0000313" key="2">
    <source>
        <dbReference type="Proteomes" id="UP000178495"/>
    </source>
</evidence>
<organism evidence="1 2">
    <name type="scientific">Candidatus Liptonbacteria bacterium RIFCSPLOWO2_01_FULL_56_20</name>
    <dbReference type="NCBI Taxonomy" id="1798652"/>
    <lineage>
        <taxon>Bacteria</taxon>
        <taxon>Candidatus Liptoniibacteriota</taxon>
    </lineage>
</organism>
<dbReference type="STRING" id="1798652.A3A43_02520"/>
<gene>
    <name evidence="1" type="ORF">A3A43_02520</name>
</gene>
<evidence type="ECO:0000313" key="1">
    <source>
        <dbReference type="EMBL" id="OGZ00846.1"/>
    </source>
</evidence>
<dbReference type="AlphaFoldDB" id="A0A1G2CHI0"/>
<evidence type="ECO:0008006" key="3">
    <source>
        <dbReference type="Google" id="ProtNLM"/>
    </source>
</evidence>
<dbReference type="SUPFAM" id="SSF53448">
    <property type="entry name" value="Nucleotide-diphospho-sugar transferases"/>
    <property type="match status" value="1"/>
</dbReference>
<dbReference type="Gene3D" id="3.90.550.10">
    <property type="entry name" value="Spore Coat Polysaccharide Biosynthesis Protein SpsA, Chain A"/>
    <property type="match status" value="1"/>
</dbReference>
<sequence length="527" mass="60615">MDPGYKVLITTAGIGQRLGLLTKFTNKALVRVGKKPALAYVIEAYPPDVPLVIVTGHFADQVKDFVALAYPERKNIEFVEVDKYEGEGTSLGYSMLAAKDRLQCPFIFHASDTIILHPVPKPEKNWIGGYKGDVDASQYASWQAVDESTLTFSDKGAMDFDYLHIGLVGVNDHKKFWEILERSYRENPNDSALNDCRVIVQMIQQKIPFDIVNFPVWYDVGNVTALHQARERMPDKFHNLDKVEESIFLFDRFVVKFFADEKNVAERVARGKLLNGLVPEIEGETRNFYRYKFVPGSVYSRVATPHDFLKFLAWARSNLWGKEREIDDAGFKKVCRDFYEKKTKERVAKFLEFNEISDEAHVINGEHVPSVQEMLAMVDFDYLSAAEQYRFHGDLVLDNIVRTASGYCLMDWRQNFGGLLRAGDMYYDLAKLNHNLTVNHDVVLDNGFNVKVAGSSIVCDILRKDNLVRCQEVLREFIREGGLDLKKVELLTPIIWLNMAPLHHHPFNLFLYYFGKLNLWRVLQKDK</sequence>
<protein>
    <recommendedName>
        <fullName evidence="3">MobA-like NTP transferase domain-containing protein</fullName>
    </recommendedName>
</protein>
<dbReference type="EMBL" id="MHLC01000026">
    <property type="protein sequence ID" value="OGZ00846.1"/>
    <property type="molecule type" value="Genomic_DNA"/>
</dbReference>
<reference evidence="1 2" key="1">
    <citation type="journal article" date="2016" name="Nat. Commun.">
        <title>Thousands of microbial genomes shed light on interconnected biogeochemical processes in an aquifer system.</title>
        <authorList>
            <person name="Anantharaman K."/>
            <person name="Brown C.T."/>
            <person name="Hug L.A."/>
            <person name="Sharon I."/>
            <person name="Castelle C.J."/>
            <person name="Probst A.J."/>
            <person name="Thomas B.C."/>
            <person name="Singh A."/>
            <person name="Wilkins M.J."/>
            <person name="Karaoz U."/>
            <person name="Brodie E.L."/>
            <person name="Williams K.H."/>
            <person name="Hubbard S.S."/>
            <person name="Banfield J.F."/>
        </authorList>
    </citation>
    <scope>NUCLEOTIDE SEQUENCE [LARGE SCALE GENOMIC DNA]</scope>
</reference>
<dbReference type="InterPro" id="IPR011009">
    <property type="entry name" value="Kinase-like_dom_sf"/>
</dbReference>
<dbReference type="Proteomes" id="UP000178495">
    <property type="component" value="Unassembled WGS sequence"/>
</dbReference>